<evidence type="ECO:0000256" key="1">
    <source>
        <dbReference type="ARBA" id="ARBA00001946"/>
    </source>
</evidence>
<dbReference type="InterPro" id="IPR040442">
    <property type="entry name" value="Pyrv_kinase-like_dom_sf"/>
</dbReference>
<protein>
    <submittedName>
        <fullName evidence="7">Citrate lyase subunit beta</fullName>
        <ecNumber evidence="7">4.1.3.6</ecNumber>
    </submittedName>
</protein>
<evidence type="ECO:0000313" key="7">
    <source>
        <dbReference type="EMBL" id="ANH38542.1"/>
    </source>
</evidence>
<dbReference type="GO" id="GO:0006107">
    <property type="term" value="P:oxaloacetate metabolic process"/>
    <property type="evidence" value="ECO:0007669"/>
    <property type="project" value="TreeGrafter"/>
</dbReference>
<dbReference type="RefSeq" id="WP_068109144.1">
    <property type="nucleotide sequence ID" value="NZ_CP015079.1"/>
</dbReference>
<comment type="cofactor">
    <cofactor evidence="1">
        <name>Mg(2+)</name>
        <dbReference type="ChEBI" id="CHEBI:18420"/>
    </cofactor>
</comment>
<keyword evidence="7" id="KW-0456">Lyase</keyword>
<name>A0A1A9GLK0_9ACTN</name>
<dbReference type="PANTHER" id="PTHR32308">
    <property type="entry name" value="LYASE BETA SUBUNIT, PUTATIVE (AFU_ORTHOLOGUE AFUA_4G13030)-RELATED"/>
    <property type="match status" value="1"/>
</dbReference>
<proteinExistence type="predicted"/>
<organism evidence="7 8">
    <name type="scientific">Nocardioides dokdonensis FR1436</name>
    <dbReference type="NCBI Taxonomy" id="1300347"/>
    <lineage>
        <taxon>Bacteria</taxon>
        <taxon>Bacillati</taxon>
        <taxon>Actinomycetota</taxon>
        <taxon>Actinomycetes</taxon>
        <taxon>Propionibacteriales</taxon>
        <taxon>Nocardioidaceae</taxon>
        <taxon>Nocardioides</taxon>
    </lineage>
</organism>
<keyword evidence="2 5" id="KW-0479">Metal-binding</keyword>
<feature type="binding site" evidence="4">
    <location>
        <position position="79"/>
    </location>
    <ligand>
        <name>substrate</name>
    </ligand>
</feature>
<dbReference type="Pfam" id="PF03328">
    <property type="entry name" value="HpcH_HpaI"/>
    <property type="match status" value="1"/>
</dbReference>
<dbReference type="GO" id="GO:0000287">
    <property type="term" value="F:magnesium ion binding"/>
    <property type="evidence" value="ECO:0007669"/>
    <property type="project" value="TreeGrafter"/>
</dbReference>
<dbReference type="PATRIC" id="fig|1300347.3.peg.2112"/>
<sequence length="294" mass="31080">MSSTATPTAAALPRSFLYVPTVRPELFSKAADGPADALILDLEDAVPLARKDEARDHLRAWLTTRPAHDPGAGTQLWVRVDPDALDADLDAAVLPATSGVVLAKCTAAQLDATDTRLRDLERQRGLAPGSVPVIGLVESGLGLLDLPRMTQVERLLTFGLGEADLLGDLRMVRSARSAAALDALRTQVVVHCAAAGKQAPVAPTSTAFRDLEAFAESTRHLSDLGFRSRTAIHPGQVPVIHDVLAPDESEVEAARDLMARFETSAGGVTTAADGRLIDAAVVRGAREVLARAER</sequence>
<dbReference type="SUPFAM" id="SSF51621">
    <property type="entry name" value="Phosphoenolpyruvate/pyruvate domain"/>
    <property type="match status" value="1"/>
</dbReference>
<dbReference type="PANTHER" id="PTHR32308:SF10">
    <property type="entry name" value="CITRATE LYASE SUBUNIT BETA"/>
    <property type="match status" value="1"/>
</dbReference>
<feature type="binding site" evidence="5">
    <location>
        <position position="138"/>
    </location>
    <ligand>
        <name>Mg(2+)</name>
        <dbReference type="ChEBI" id="CHEBI:18420"/>
    </ligand>
</feature>
<dbReference type="PIRSF" id="PIRSF015582">
    <property type="entry name" value="Cit_lyase_B"/>
    <property type="match status" value="1"/>
</dbReference>
<dbReference type="KEGG" id="ndk:I601_2117"/>
<dbReference type="EC" id="4.1.3.6" evidence="7"/>
<reference evidence="7 8" key="1">
    <citation type="submission" date="2016-03" db="EMBL/GenBank/DDBJ databases">
        <title>Complete genome sequence of a soil Actinobacterium, Nocardioides dokdonensis FR1436.</title>
        <authorList>
            <person name="Kwon S.-K."/>
            <person name="Kim K."/>
            <person name="Kim J.F."/>
        </authorList>
    </citation>
    <scope>NUCLEOTIDE SEQUENCE [LARGE SCALE GENOMIC DNA]</scope>
    <source>
        <strain evidence="7 8">FR1436</strain>
    </source>
</reference>
<feature type="domain" description="HpcH/HpaI aldolase/citrate lyase" evidence="6">
    <location>
        <begin position="14"/>
        <end position="234"/>
    </location>
</feature>
<dbReference type="AlphaFoldDB" id="A0A1A9GLK0"/>
<accession>A0A1A9GLK0</accession>
<dbReference type="InterPro" id="IPR005000">
    <property type="entry name" value="Aldolase/citrate-lyase_domain"/>
</dbReference>
<gene>
    <name evidence="7" type="primary">citE</name>
    <name evidence="7" type="ORF">I601_2117</name>
</gene>
<dbReference type="Gene3D" id="3.20.20.60">
    <property type="entry name" value="Phosphoenolpyruvate-binding domains"/>
    <property type="match status" value="1"/>
</dbReference>
<dbReference type="OrthoDB" id="5172636at2"/>
<feature type="binding site" evidence="4">
    <location>
        <position position="138"/>
    </location>
    <ligand>
        <name>substrate</name>
    </ligand>
</feature>
<evidence type="ECO:0000256" key="5">
    <source>
        <dbReference type="PIRSR" id="PIRSR015582-2"/>
    </source>
</evidence>
<dbReference type="Proteomes" id="UP000077868">
    <property type="component" value="Chromosome"/>
</dbReference>
<dbReference type="EMBL" id="CP015079">
    <property type="protein sequence ID" value="ANH38542.1"/>
    <property type="molecule type" value="Genomic_DNA"/>
</dbReference>
<dbReference type="InterPro" id="IPR011206">
    <property type="entry name" value="Citrate_lyase_beta/mcl1/mcl2"/>
</dbReference>
<feature type="binding site" evidence="5">
    <location>
        <position position="164"/>
    </location>
    <ligand>
        <name>Mg(2+)</name>
        <dbReference type="ChEBI" id="CHEBI:18420"/>
    </ligand>
</feature>
<evidence type="ECO:0000256" key="4">
    <source>
        <dbReference type="PIRSR" id="PIRSR015582-1"/>
    </source>
</evidence>
<evidence type="ECO:0000256" key="3">
    <source>
        <dbReference type="ARBA" id="ARBA00022842"/>
    </source>
</evidence>
<evidence type="ECO:0000313" key="8">
    <source>
        <dbReference type="Proteomes" id="UP000077868"/>
    </source>
</evidence>
<dbReference type="STRING" id="1300347.I601_2117"/>
<evidence type="ECO:0000259" key="6">
    <source>
        <dbReference type="Pfam" id="PF03328"/>
    </source>
</evidence>
<dbReference type="InterPro" id="IPR015813">
    <property type="entry name" value="Pyrv/PenolPyrv_kinase-like_dom"/>
</dbReference>
<keyword evidence="3 5" id="KW-0460">Magnesium</keyword>
<evidence type="ECO:0000256" key="2">
    <source>
        <dbReference type="ARBA" id="ARBA00022723"/>
    </source>
</evidence>
<keyword evidence="8" id="KW-1185">Reference proteome</keyword>
<dbReference type="GO" id="GO:0008815">
    <property type="term" value="F:citrate (pro-3S)-lyase activity"/>
    <property type="evidence" value="ECO:0007669"/>
    <property type="project" value="UniProtKB-EC"/>
</dbReference>